<keyword evidence="2" id="KW-1185">Reference proteome</keyword>
<organism evidence="1 2">
    <name type="scientific">Oleiphilus messinensis</name>
    <dbReference type="NCBI Taxonomy" id="141451"/>
    <lineage>
        <taxon>Bacteria</taxon>
        <taxon>Pseudomonadati</taxon>
        <taxon>Pseudomonadota</taxon>
        <taxon>Gammaproteobacteria</taxon>
        <taxon>Oceanospirillales</taxon>
        <taxon>Oleiphilaceae</taxon>
        <taxon>Oleiphilus</taxon>
    </lineage>
</organism>
<gene>
    <name evidence="1" type="ORF">OLMES_0776</name>
</gene>
<dbReference type="KEGG" id="ome:OLMES_0776"/>
<protein>
    <submittedName>
        <fullName evidence="1">Uncharacterized protein</fullName>
    </submittedName>
</protein>
<sequence>MRDKLFESSKLRKNRISVVELAVRADFGALTAEQNCVPFRRRADKVVRFFHTLRPYPSYQTPYIRTKGFFILGQLYFIVYR</sequence>
<reference evidence="1 2" key="1">
    <citation type="submission" date="2017-05" db="EMBL/GenBank/DDBJ databases">
        <title>Genomic insights into alkan degradation activity of Oleiphilus messinensis.</title>
        <authorList>
            <person name="Kozyavkin S.A."/>
            <person name="Slesarev A.I."/>
            <person name="Golyshin P.N."/>
            <person name="Korzhenkov A."/>
            <person name="Golyshina O.N."/>
            <person name="Toshchakov S.V."/>
        </authorList>
    </citation>
    <scope>NUCLEOTIDE SEQUENCE [LARGE SCALE GENOMIC DNA]</scope>
    <source>
        <strain evidence="1 2">ME102</strain>
    </source>
</reference>
<dbReference type="Proteomes" id="UP000196027">
    <property type="component" value="Chromosome"/>
</dbReference>
<evidence type="ECO:0000313" key="1">
    <source>
        <dbReference type="EMBL" id="ARU54868.1"/>
    </source>
</evidence>
<proteinExistence type="predicted"/>
<dbReference type="AlphaFoldDB" id="A0A1Y0I2Z0"/>
<accession>A0A1Y0I2Z0</accession>
<name>A0A1Y0I2Z0_9GAMM</name>
<evidence type="ECO:0000313" key="2">
    <source>
        <dbReference type="Proteomes" id="UP000196027"/>
    </source>
</evidence>
<dbReference type="EMBL" id="CP021425">
    <property type="protein sequence ID" value="ARU54868.1"/>
    <property type="molecule type" value="Genomic_DNA"/>
</dbReference>